<evidence type="ECO:0000256" key="3">
    <source>
        <dbReference type="ARBA" id="ARBA00022553"/>
    </source>
</evidence>
<dbReference type="Gene3D" id="1.10.287.130">
    <property type="match status" value="1"/>
</dbReference>
<dbReference type="PANTHER" id="PTHR43547">
    <property type="entry name" value="TWO-COMPONENT HISTIDINE KINASE"/>
    <property type="match status" value="1"/>
</dbReference>
<dbReference type="PROSITE" id="PS50109">
    <property type="entry name" value="HIS_KIN"/>
    <property type="match status" value="1"/>
</dbReference>
<keyword evidence="10" id="KW-1185">Reference proteome</keyword>
<evidence type="ECO:0000256" key="6">
    <source>
        <dbReference type="PROSITE-ProRule" id="PRU00169"/>
    </source>
</evidence>
<dbReference type="SMART" id="SM00388">
    <property type="entry name" value="HisKA"/>
    <property type="match status" value="1"/>
</dbReference>
<dbReference type="SMART" id="SM00448">
    <property type="entry name" value="REC"/>
    <property type="match status" value="1"/>
</dbReference>
<dbReference type="InterPro" id="IPR011006">
    <property type="entry name" value="CheY-like_superfamily"/>
</dbReference>
<dbReference type="InterPro" id="IPR036890">
    <property type="entry name" value="HATPase_C_sf"/>
</dbReference>
<protein>
    <recommendedName>
        <fullName evidence="2">histidine kinase</fullName>
        <ecNumber evidence="2">2.7.13.3</ecNumber>
    </recommendedName>
</protein>
<evidence type="ECO:0000256" key="1">
    <source>
        <dbReference type="ARBA" id="ARBA00000085"/>
    </source>
</evidence>
<dbReference type="Pfam" id="PF00072">
    <property type="entry name" value="Response_reg"/>
    <property type="match status" value="1"/>
</dbReference>
<gene>
    <name evidence="9" type="ORF">KDH_23540</name>
</gene>
<dbReference type="InterPro" id="IPR004358">
    <property type="entry name" value="Sig_transdc_His_kin-like_C"/>
</dbReference>
<dbReference type="EC" id="2.7.13.3" evidence="2"/>
<dbReference type="InterPro" id="IPR003594">
    <property type="entry name" value="HATPase_dom"/>
</dbReference>
<dbReference type="SUPFAM" id="SSF52172">
    <property type="entry name" value="CheY-like"/>
    <property type="match status" value="1"/>
</dbReference>
<dbReference type="InterPro" id="IPR003661">
    <property type="entry name" value="HisK_dim/P_dom"/>
</dbReference>
<dbReference type="CDD" id="cd00082">
    <property type="entry name" value="HisKA"/>
    <property type="match status" value="1"/>
</dbReference>
<proteinExistence type="predicted"/>
<dbReference type="InterPro" id="IPR005467">
    <property type="entry name" value="His_kinase_dom"/>
</dbReference>
<evidence type="ECO:0000256" key="4">
    <source>
        <dbReference type="ARBA" id="ARBA00022777"/>
    </source>
</evidence>
<dbReference type="PANTHER" id="PTHR43547:SF2">
    <property type="entry name" value="HYBRID SIGNAL TRANSDUCTION HISTIDINE KINASE C"/>
    <property type="match status" value="1"/>
</dbReference>
<name>A0ABQ6FQD9_9CHLR</name>
<evidence type="ECO:0000313" key="10">
    <source>
        <dbReference type="Proteomes" id="UP001344906"/>
    </source>
</evidence>
<dbReference type="InterPro" id="IPR001789">
    <property type="entry name" value="Sig_transdc_resp-reg_receiver"/>
</dbReference>
<dbReference type="Pfam" id="PF02518">
    <property type="entry name" value="HATPase_c"/>
    <property type="match status" value="1"/>
</dbReference>
<dbReference type="EMBL" id="BSRI01000001">
    <property type="protein sequence ID" value="GLV55510.1"/>
    <property type="molecule type" value="Genomic_DNA"/>
</dbReference>
<keyword evidence="4" id="KW-0418">Kinase</keyword>
<feature type="domain" description="Response regulatory" evidence="8">
    <location>
        <begin position="7"/>
        <end position="124"/>
    </location>
</feature>
<comment type="catalytic activity">
    <reaction evidence="1">
        <text>ATP + protein L-histidine = ADP + protein N-phospho-L-histidine.</text>
        <dbReference type="EC" id="2.7.13.3"/>
    </reaction>
</comment>
<dbReference type="Gene3D" id="3.40.50.2300">
    <property type="match status" value="1"/>
</dbReference>
<evidence type="ECO:0000259" key="8">
    <source>
        <dbReference type="PROSITE" id="PS50110"/>
    </source>
</evidence>
<dbReference type="Pfam" id="PF00512">
    <property type="entry name" value="HisKA"/>
    <property type="match status" value="1"/>
</dbReference>
<dbReference type="CDD" id="cd00075">
    <property type="entry name" value="HATPase"/>
    <property type="match status" value="1"/>
</dbReference>
<evidence type="ECO:0000313" key="9">
    <source>
        <dbReference type="EMBL" id="GLV55510.1"/>
    </source>
</evidence>
<dbReference type="SUPFAM" id="SSF55874">
    <property type="entry name" value="ATPase domain of HSP90 chaperone/DNA topoisomerase II/histidine kinase"/>
    <property type="match status" value="1"/>
</dbReference>
<feature type="modified residue" description="4-aspartylphosphate" evidence="6">
    <location>
        <position position="59"/>
    </location>
</feature>
<dbReference type="PROSITE" id="PS50110">
    <property type="entry name" value="RESPONSE_REGULATORY"/>
    <property type="match status" value="1"/>
</dbReference>
<dbReference type="Gene3D" id="3.30.565.10">
    <property type="entry name" value="Histidine kinase-like ATPase, C-terminal domain"/>
    <property type="match status" value="1"/>
</dbReference>
<comment type="caution">
    <text evidence="9">The sequence shown here is derived from an EMBL/GenBank/DDBJ whole genome shotgun (WGS) entry which is preliminary data.</text>
</comment>
<feature type="domain" description="Histidine kinase" evidence="7">
    <location>
        <begin position="157"/>
        <end position="373"/>
    </location>
</feature>
<dbReference type="RefSeq" id="WP_338249914.1">
    <property type="nucleotide sequence ID" value="NZ_BSRI01000001.1"/>
</dbReference>
<keyword evidence="4" id="KW-0808">Transferase</keyword>
<evidence type="ECO:0000259" key="7">
    <source>
        <dbReference type="PROSITE" id="PS50109"/>
    </source>
</evidence>
<sequence length="385" mass="44057">MELQPTTILLIEDDEEDYFLLRKVLTKMHNARYNLVWESDPMLGLQRMLTDQHDLCLLDYRLGAINGIELIRKARSQGYGKPIVLLTGANESEIDILALQAGADDYISKEGLQEDILRRIIRYAIERKKAEHEREKLISEQLASQALEKKRNEFISMVVHELRTPLTSLKAHAQILRKRFLLSGDEQDLRTTTRMNTQIDKLAELISDFQDVTRIEGGKLQFRESYFDFDELVSELIEEIQPVSEKHTILRDGESNKTVWGDRGRIGQVITNLLTNATKYAPNSNRIVVRTSSDNESVTLRVQDFGPGIPKHLQQKIFDPFYRLEEARKTSISGLGLGLYISFEIIQRQEGRIWVESEEGQGSTFCFTLPIDRAHAPEAGVEAAI</sequence>
<keyword evidence="3 6" id="KW-0597">Phosphoprotein</keyword>
<accession>A0ABQ6FQD9</accession>
<keyword evidence="5" id="KW-0902">Two-component regulatory system</keyword>
<dbReference type="PRINTS" id="PR00344">
    <property type="entry name" value="BCTRLSENSOR"/>
</dbReference>
<dbReference type="InterPro" id="IPR036097">
    <property type="entry name" value="HisK_dim/P_sf"/>
</dbReference>
<dbReference type="Proteomes" id="UP001344906">
    <property type="component" value="Unassembled WGS sequence"/>
</dbReference>
<evidence type="ECO:0000256" key="5">
    <source>
        <dbReference type="ARBA" id="ARBA00023012"/>
    </source>
</evidence>
<evidence type="ECO:0000256" key="2">
    <source>
        <dbReference type="ARBA" id="ARBA00012438"/>
    </source>
</evidence>
<reference evidence="9 10" key="1">
    <citation type="submission" date="2023-02" db="EMBL/GenBank/DDBJ databases">
        <title>Dictyobacter halimunensis sp. nov., a new member of the class Ktedonobacteria from forest soil in a geothermal area.</title>
        <authorList>
            <person name="Rachmania M.K."/>
            <person name="Ningsih F."/>
            <person name="Sakai Y."/>
            <person name="Yabe S."/>
            <person name="Yokota A."/>
            <person name="Sjamsuridzal W."/>
        </authorList>
    </citation>
    <scope>NUCLEOTIDE SEQUENCE [LARGE SCALE GENOMIC DNA]</scope>
    <source>
        <strain evidence="9 10">S3.2.2.5</strain>
    </source>
</reference>
<organism evidence="9 10">
    <name type="scientific">Dictyobacter halimunensis</name>
    <dbReference type="NCBI Taxonomy" id="3026934"/>
    <lineage>
        <taxon>Bacteria</taxon>
        <taxon>Bacillati</taxon>
        <taxon>Chloroflexota</taxon>
        <taxon>Ktedonobacteria</taxon>
        <taxon>Ktedonobacterales</taxon>
        <taxon>Dictyobacteraceae</taxon>
        <taxon>Dictyobacter</taxon>
    </lineage>
</organism>
<dbReference type="SMART" id="SM00387">
    <property type="entry name" value="HATPase_c"/>
    <property type="match status" value="1"/>
</dbReference>
<dbReference type="SUPFAM" id="SSF47384">
    <property type="entry name" value="Homodimeric domain of signal transducing histidine kinase"/>
    <property type="match status" value="1"/>
</dbReference>